<evidence type="ECO:0000313" key="1">
    <source>
        <dbReference type="EMBL" id="ETL98709.1"/>
    </source>
</evidence>
<dbReference type="EMBL" id="KI678492">
    <property type="protein sequence ID" value="ETL98709.1"/>
    <property type="molecule type" value="Genomic_DNA"/>
</dbReference>
<protein>
    <submittedName>
        <fullName evidence="1">Uncharacterized protein</fullName>
    </submittedName>
</protein>
<feature type="non-terminal residue" evidence="1">
    <location>
        <position position="47"/>
    </location>
</feature>
<reference evidence="1" key="1">
    <citation type="submission" date="2013-11" db="EMBL/GenBank/DDBJ databases">
        <title>The Genome Sequence of Phytophthora parasitica CHvinca01.</title>
        <authorList>
            <consortium name="The Broad Institute Genomics Platform"/>
            <person name="Russ C."/>
            <person name="Tyler B."/>
            <person name="Panabieres F."/>
            <person name="Shan W."/>
            <person name="Tripathy S."/>
            <person name="Grunwald N."/>
            <person name="Machado M."/>
            <person name="Johnson C.S."/>
            <person name="Arredondo F."/>
            <person name="Hong C."/>
            <person name="Coffey M."/>
            <person name="Young S.K."/>
            <person name="Zeng Q."/>
            <person name="Gargeya S."/>
            <person name="Fitzgerald M."/>
            <person name="Abouelleil A."/>
            <person name="Alvarado L."/>
            <person name="Chapman S.B."/>
            <person name="Gainer-Dewar J."/>
            <person name="Goldberg J."/>
            <person name="Griggs A."/>
            <person name="Gujja S."/>
            <person name="Hansen M."/>
            <person name="Howarth C."/>
            <person name="Imamovic A."/>
            <person name="Ireland A."/>
            <person name="Larimer J."/>
            <person name="McCowan C."/>
            <person name="Murphy C."/>
            <person name="Pearson M."/>
            <person name="Poon T.W."/>
            <person name="Priest M."/>
            <person name="Roberts A."/>
            <person name="Saif S."/>
            <person name="Shea T."/>
            <person name="Sykes S."/>
            <person name="Wortman J."/>
            <person name="Nusbaum C."/>
            <person name="Birren B."/>
        </authorList>
    </citation>
    <scope>NUCLEOTIDE SEQUENCE [LARGE SCALE GENOMIC DNA]</scope>
    <source>
        <strain evidence="1">CHvinca01</strain>
    </source>
</reference>
<gene>
    <name evidence="1" type="ORF">L917_04282</name>
</gene>
<proteinExistence type="predicted"/>
<dbReference type="AlphaFoldDB" id="W2LPT2"/>
<organism evidence="1">
    <name type="scientific">Phytophthora nicotianae</name>
    <name type="common">Potato buckeye rot agent</name>
    <name type="synonym">Phytophthora parasitica</name>
    <dbReference type="NCBI Taxonomy" id="4792"/>
    <lineage>
        <taxon>Eukaryota</taxon>
        <taxon>Sar</taxon>
        <taxon>Stramenopiles</taxon>
        <taxon>Oomycota</taxon>
        <taxon>Peronosporomycetes</taxon>
        <taxon>Peronosporales</taxon>
        <taxon>Peronosporaceae</taxon>
        <taxon>Phytophthora</taxon>
    </lineage>
</organism>
<dbReference type="Proteomes" id="UP000054423">
    <property type="component" value="Unassembled WGS sequence"/>
</dbReference>
<accession>W2LPT2</accession>
<sequence>MSAFQRLYGSGCHQPLITLTGFHYAGFCYLLARFEDFFYQYSPYSVH</sequence>
<name>W2LPT2_PHYNI</name>